<dbReference type="AlphaFoldDB" id="A0A853CA40"/>
<feature type="transmembrane region" description="Helical" evidence="1">
    <location>
        <begin position="71"/>
        <end position="89"/>
    </location>
</feature>
<comment type="caution">
    <text evidence="2">The sequence shown here is derived from an EMBL/GenBank/DDBJ whole genome shotgun (WGS) entry which is preliminary data.</text>
</comment>
<protein>
    <submittedName>
        <fullName evidence="2">Peptidoglycan/LPS O-acetylase OafA/YrhL</fullName>
    </submittedName>
</protein>
<dbReference type="Pfam" id="PF19545">
    <property type="entry name" value="DUF6069"/>
    <property type="match status" value="1"/>
</dbReference>
<evidence type="ECO:0000313" key="3">
    <source>
        <dbReference type="Proteomes" id="UP000530424"/>
    </source>
</evidence>
<keyword evidence="3" id="KW-1185">Reference proteome</keyword>
<proteinExistence type="predicted"/>
<evidence type="ECO:0000313" key="2">
    <source>
        <dbReference type="EMBL" id="NYJ03512.1"/>
    </source>
</evidence>
<gene>
    <name evidence="2" type="ORF">HNR19_004210</name>
</gene>
<feature type="transmembrane region" description="Helical" evidence="1">
    <location>
        <begin position="45"/>
        <end position="65"/>
    </location>
</feature>
<reference evidence="2 3" key="1">
    <citation type="submission" date="2020-07" db="EMBL/GenBank/DDBJ databases">
        <title>Sequencing the genomes of 1000 actinobacteria strains.</title>
        <authorList>
            <person name="Klenk H.-P."/>
        </authorList>
    </citation>
    <scope>NUCLEOTIDE SEQUENCE [LARGE SCALE GENOMIC DNA]</scope>
    <source>
        <strain evidence="2 3">DSM 103833</strain>
    </source>
</reference>
<dbReference type="InterPro" id="IPR045713">
    <property type="entry name" value="DUF6069"/>
</dbReference>
<keyword evidence="1" id="KW-1133">Transmembrane helix</keyword>
<dbReference type="Proteomes" id="UP000530424">
    <property type="component" value="Unassembled WGS sequence"/>
</dbReference>
<feature type="transmembrane region" description="Helical" evidence="1">
    <location>
        <begin position="12"/>
        <end position="33"/>
    </location>
</feature>
<dbReference type="RefSeq" id="WP_218910338.1">
    <property type="nucleotide sequence ID" value="NZ_JACCFP010000001.1"/>
</dbReference>
<sequence>MSFEDSHGVPIPFLAFPQLTLIFSLIGVALAAVLARKARRPRSTFVRTTVALTALSVVPDFTFGFDTATAFSLATLHVVAASIVIPTVARRLAATR</sequence>
<name>A0A853CA40_9ACTN</name>
<organism evidence="2 3">
    <name type="scientific">Nocardioides thalensis</name>
    <dbReference type="NCBI Taxonomy" id="1914755"/>
    <lineage>
        <taxon>Bacteria</taxon>
        <taxon>Bacillati</taxon>
        <taxon>Actinomycetota</taxon>
        <taxon>Actinomycetes</taxon>
        <taxon>Propionibacteriales</taxon>
        <taxon>Nocardioidaceae</taxon>
        <taxon>Nocardioides</taxon>
    </lineage>
</organism>
<evidence type="ECO:0000256" key="1">
    <source>
        <dbReference type="SAM" id="Phobius"/>
    </source>
</evidence>
<accession>A0A853CA40</accession>
<dbReference type="EMBL" id="JACCFP010000001">
    <property type="protein sequence ID" value="NYJ03512.1"/>
    <property type="molecule type" value="Genomic_DNA"/>
</dbReference>
<keyword evidence="1" id="KW-0812">Transmembrane</keyword>
<keyword evidence="1" id="KW-0472">Membrane</keyword>